<dbReference type="AlphaFoldDB" id="A0A1Y1RLY8"/>
<evidence type="ECO:0000313" key="2">
    <source>
        <dbReference type="Proteomes" id="UP000192359"/>
    </source>
</evidence>
<organism evidence="1 2">
    <name type="scientific">Rothia nasimurium</name>
    <dbReference type="NCBI Taxonomy" id="85336"/>
    <lineage>
        <taxon>Bacteria</taxon>
        <taxon>Bacillati</taxon>
        <taxon>Actinomycetota</taxon>
        <taxon>Actinomycetes</taxon>
        <taxon>Micrococcales</taxon>
        <taxon>Micrococcaceae</taxon>
        <taxon>Rothia</taxon>
    </lineage>
</organism>
<reference evidence="1 2" key="1">
    <citation type="submission" date="2016-05" db="EMBL/GenBank/DDBJ databases">
        <title>Draft genome sequence of a porcine commensal Rothia nasimurium.</title>
        <authorList>
            <person name="Gaiser R.A."/>
            <person name="Van Baarlen P."/>
            <person name="Wells J.M."/>
        </authorList>
    </citation>
    <scope>NUCLEOTIDE SEQUENCE [LARGE SCALE GENOMIC DNA]</scope>
    <source>
        <strain evidence="1 2">PT-32</strain>
    </source>
</reference>
<evidence type="ECO:0000313" key="1">
    <source>
        <dbReference type="EMBL" id="ORC15439.1"/>
    </source>
</evidence>
<dbReference type="EMBL" id="LXWF01000043">
    <property type="protein sequence ID" value="ORC15439.1"/>
    <property type="molecule type" value="Genomic_DNA"/>
</dbReference>
<gene>
    <name evidence="1" type="ORF">A7979_06790</name>
</gene>
<protein>
    <submittedName>
        <fullName evidence="1">Uncharacterized protein</fullName>
    </submittedName>
</protein>
<name>A0A1Y1RLY8_9MICC</name>
<proteinExistence type="predicted"/>
<accession>A0A1Y1RLY8</accession>
<dbReference type="Proteomes" id="UP000192359">
    <property type="component" value="Unassembled WGS sequence"/>
</dbReference>
<keyword evidence="2" id="KW-1185">Reference proteome</keyword>
<comment type="caution">
    <text evidence="1">The sequence shown here is derived from an EMBL/GenBank/DDBJ whole genome shotgun (WGS) entry which is preliminary data.</text>
</comment>
<sequence>MPADIGFIKPTDCRKSCPGHTHAAAQGVHTAVEHMRLLARGRASLIAARHLIKAIVIVAAPHHIGALKSLHQFLSPRLCHDIVSVAQKNHIIFCCVNPPVARVVGALPLARVHISDIFVFLRKAEGNIFSRVGRSVI</sequence>